<sequence length="98" mass="10802">MRTADHTRVVTLRADSLLSSKKTFTLNDAVDASEESEDDLGDEPREAFPQSNPVSPVIASECVGDVLRPDTVQRPLAREGYLSGSDRPRFLSLCRLLI</sequence>
<dbReference type="RefSeq" id="WP_406699324.1">
    <property type="nucleotide sequence ID" value="NZ_CP155447.1"/>
</dbReference>
<protein>
    <submittedName>
        <fullName evidence="2">Uncharacterized protein</fullName>
    </submittedName>
</protein>
<accession>A0AAU7CN90</accession>
<evidence type="ECO:0000256" key="1">
    <source>
        <dbReference type="SAM" id="MobiDB-lite"/>
    </source>
</evidence>
<feature type="region of interest" description="Disordered" evidence="1">
    <location>
        <begin position="28"/>
        <end position="56"/>
    </location>
</feature>
<proteinExistence type="predicted"/>
<reference evidence="2" key="1">
    <citation type="submission" date="2024-05" db="EMBL/GenBank/DDBJ databases">
        <title>Planctomycetes of the genus Singulisphaera possess chitinolytic capabilities.</title>
        <authorList>
            <person name="Ivanova A."/>
        </authorList>
    </citation>
    <scope>NUCLEOTIDE SEQUENCE</scope>
    <source>
        <strain evidence="2">Ch08T</strain>
    </source>
</reference>
<feature type="compositionally biased region" description="Acidic residues" evidence="1">
    <location>
        <begin position="31"/>
        <end position="41"/>
    </location>
</feature>
<dbReference type="AlphaFoldDB" id="A0AAU7CN90"/>
<dbReference type="EMBL" id="CP155447">
    <property type="protein sequence ID" value="XBH06474.1"/>
    <property type="molecule type" value="Genomic_DNA"/>
</dbReference>
<gene>
    <name evidence="2" type="ORF">V5E97_10675</name>
</gene>
<evidence type="ECO:0000313" key="2">
    <source>
        <dbReference type="EMBL" id="XBH06474.1"/>
    </source>
</evidence>
<name>A0AAU7CN90_9BACT</name>
<organism evidence="2">
    <name type="scientific">Singulisphaera sp. Ch08</name>
    <dbReference type="NCBI Taxonomy" id="3120278"/>
    <lineage>
        <taxon>Bacteria</taxon>
        <taxon>Pseudomonadati</taxon>
        <taxon>Planctomycetota</taxon>
        <taxon>Planctomycetia</taxon>
        <taxon>Isosphaerales</taxon>
        <taxon>Isosphaeraceae</taxon>
        <taxon>Singulisphaera</taxon>
    </lineage>
</organism>